<dbReference type="Proteomes" id="UP001601197">
    <property type="component" value="Unassembled WGS sequence"/>
</dbReference>
<organism evidence="2 3">
    <name type="scientific">Streptomyces kebangsaanensis</name>
    <dbReference type="NCBI Taxonomy" id="864058"/>
    <lineage>
        <taxon>Bacteria</taxon>
        <taxon>Bacillati</taxon>
        <taxon>Actinomycetota</taxon>
        <taxon>Actinomycetes</taxon>
        <taxon>Kitasatosporales</taxon>
        <taxon>Streptomycetaceae</taxon>
        <taxon>Streptomyces</taxon>
    </lineage>
</organism>
<dbReference type="PANTHER" id="PTHR33055">
    <property type="entry name" value="TRANSPOSASE FOR INSERTION SEQUENCE ELEMENT IS1111A"/>
    <property type="match status" value="1"/>
</dbReference>
<name>A0ABW6L5J9_9ACTN</name>
<feature type="domain" description="Transposase IS116/IS110/IS902 C-terminal" evidence="1">
    <location>
        <begin position="37"/>
        <end position="118"/>
    </location>
</feature>
<dbReference type="Pfam" id="PF02371">
    <property type="entry name" value="Transposase_20"/>
    <property type="match status" value="1"/>
</dbReference>
<gene>
    <name evidence="2" type="ORF">ACFYNZ_33520</name>
</gene>
<proteinExistence type="predicted"/>
<dbReference type="InterPro" id="IPR003346">
    <property type="entry name" value="Transposase_20"/>
</dbReference>
<dbReference type="RefSeq" id="WP_388354042.1">
    <property type="nucleotide sequence ID" value="NZ_JBIAFJ010000050.1"/>
</dbReference>
<evidence type="ECO:0000313" key="2">
    <source>
        <dbReference type="EMBL" id="MFE9174303.1"/>
    </source>
</evidence>
<sequence length="188" mass="20341">MARLARHLLERCHHLILGIHSLDAEIKELVSQAVPSLLKIPGCGTPNAAKILGETAGIGRFRTKSACARHNGTAPLPVRSGNRERHRLARTGNRPLNAAPHRIAITQAHYHPDARAHLQRRKEGGNSTTGAIRALRRRLSDVVHRALLNCCGGGRQSSLGPSARGRTKPVPSTIAAIAAMIRPPRARR</sequence>
<dbReference type="EMBL" id="JBIAFJ010000050">
    <property type="protein sequence ID" value="MFE9174303.1"/>
    <property type="molecule type" value="Genomic_DNA"/>
</dbReference>
<dbReference type="InterPro" id="IPR047650">
    <property type="entry name" value="Transpos_IS110"/>
</dbReference>
<dbReference type="PANTHER" id="PTHR33055:SF16">
    <property type="entry name" value="TRANSPOSASE FOR INSERTION SEQUENCE ELEMENT IS1547"/>
    <property type="match status" value="1"/>
</dbReference>
<comment type="caution">
    <text evidence="2">The sequence shown here is derived from an EMBL/GenBank/DDBJ whole genome shotgun (WGS) entry which is preliminary data.</text>
</comment>
<protein>
    <submittedName>
        <fullName evidence="2">Transposase</fullName>
    </submittedName>
</protein>
<evidence type="ECO:0000313" key="3">
    <source>
        <dbReference type="Proteomes" id="UP001601197"/>
    </source>
</evidence>
<accession>A0ABW6L5J9</accession>
<reference evidence="2 3" key="1">
    <citation type="submission" date="2024-10" db="EMBL/GenBank/DDBJ databases">
        <title>The Natural Products Discovery Center: Release of the First 8490 Sequenced Strains for Exploring Actinobacteria Biosynthetic Diversity.</title>
        <authorList>
            <person name="Kalkreuter E."/>
            <person name="Kautsar S.A."/>
            <person name="Yang D."/>
            <person name="Bader C.D."/>
            <person name="Teijaro C.N."/>
            <person name="Fluegel L."/>
            <person name="Davis C.M."/>
            <person name="Simpson J.R."/>
            <person name="Lauterbach L."/>
            <person name="Steele A.D."/>
            <person name="Gui C."/>
            <person name="Meng S."/>
            <person name="Li G."/>
            <person name="Viehrig K."/>
            <person name="Ye F."/>
            <person name="Su P."/>
            <person name="Kiefer A.F."/>
            <person name="Nichols A."/>
            <person name="Cepeda A.J."/>
            <person name="Yan W."/>
            <person name="Fan B."/>
            <person name="Jiang Y."/>
            <person name="Adhikari A."/>
            <person name="Zheng C.-J."/>
            <person name="Schuster L."/>
            <person name="Cowan T.M."/>
            <person name="Smanski M.J."/>
            <person name="Chevrette M.G."/>
            <person name="De Carvalho L.P.S."/>
            <person name="Shen B."/>
        </authorList>
    </citation>
    <scope>NUCLEOTIDE SEQUENCE [LARGE SCALE GENOMIC DNA]</scope>
    <source>
        <strain evidence="2 3">NPDC007147</strain>
    </source>
</reference>
<evidence type="ECO:0000259" key="1">
    <source>
        <dbReference type="Pfam" id="PF02371"/>
    </source>
</evidence>
<keyword evidence="3" id="KW-1185">Reference proteome</keyword>